<gene>
    <name evidence="2" type="ORF">GCM10009613_58260</name>
</gene>
<feature type="transmembrane region" description="Helical" evidence="1">
    <location>
        <begin position="69"/>
        <end position="88"/>
    </location>
</feature>
<evidence type="ECO:0000313" key="2">
    <source>
        <dbReference type="EMBL" id="GAA1400832.1"/>
    </source>
</evidence>
<feature type="transmembrane region" description="Helical" evidence="1">
    <location>
        <begin position="100"/>
        <end position="126"/>
    </location>
</feature>
<keyword evidence="1" id="KW-0472">Membrane</keyword>
<dbReference type="Proteomes" id="UP001501414">
    <property type="component" value="Unassembled WGS sequence"/>
</dbReference>
<evidence type="ECO:0008006" key="4">
    <source>
        <dbReference type="Google" id="ProtNLM"/>
    </source>
</evidence>
<dbReference type="EMBL" id="BAAAJK010000052">
    <property type="protein sequence ID" value="GAA1400832.1"/>
    <property type="molecule type" value="Genomic_DNA"/>
</dbReference>
<keyword evidence="1" id="KW-1133">Transmembrane helix</keyword>
<comment type="caution">
    <text evidence="2">The sequence shown here is derived from an EMBL/GenBank/DDBJ whole genome shotgun (WGS) entry which is preliminary data.</text>
</comment>
<dbReference type="RefSeq" id="WP_344028632.1">
    <property type="nucleotide sequence ID" value="NZ_BAAAJK010000052.1"/>
</dbReference>
<evidence type="ECO:0000313" key="3">
    <source>
        <dbReference type="Proteomes" id="UP001501414"/>
    </source>
</evidence>
<keyword evidence="1" id="KW-0812">Transmembrane</keyword>
<evidence type="ECO:0000256" key="1">
    <source>
        <dbReference type="SAM" id="Phobius"/>
    </source>
</evidence>
<feature type="transmembrane region" description="Helical" evidence="1">
    <location>
        <begin position="45"/>
        <end position="63"/>
    </location>
</feature>
<proteinExistence type="predicted"/>
<name>A0ABN1YDJ1_9PSEU</name>
<keyword evidence="3" id="KW-1185">Reference proteome</keyword>
<feature type="transmembrane region" description="Helical" evidence="1">
    <location>
        <begin position="12"/>
        <end position="33"/>
    </location>
</feature>
<organism evidence="2 3">
    <name type="scientific">Pseudonocardia kongjuensis</name>
    <dbReference type="NCBI Taxonomy" id="102227"/>
    <lineage>
        <taxon>Bacteria</taxon>
        <taxon>Bacillati</taxon>
        <taxon>Actinomycetota</taxon>
        <taxon>Actinomycetes</taxon>
        <taxon>Pseudonocardiales</taxon>
        <taxon>Pseudonocardiaceae</taxon>
        <taxon>Pseudonocardia</taxon>
    </lineage>
</organism>
<reference evidence="2 3" key="1">
    <citation type="journal article" date="2019" name="Int. J. Syst. Evol. Microbiol.">
        <title>The Global Catalogue of Microorganisms (GCM) 10K type strain sequencing project: providing services to taxonomists for standard genome sequencing and annotation.</title>
        <authorList>
            <consortium name="The Broad Institute Genomics Platform"/>
            <consortium name="The Broad Institute Genome Sequencing Center for Infectious Disease"/>
            <person name="Wu L."/>
            <person name="Ma J."/>
        </authorList>
    </citation>
    <scope>NUCLEOTIDE SEQUENCE [LARGE SCALE GENOMIC DNA]</scope>
    <source>
        <strain evidence="2 3">JCM 11896</strain>
    </source>
</reference>
<protein>
    <recommendedName>
        <fullName evidence="4">Modulator of FtsH protease</fullName>
    </recommendedName>
</protein>
<feature type="transmembrane region" description="Helical" evidence="1">
    <location>
        <begin position="132"/>
        <end position="154"/>
    </location>
</feature>
<accession>A0ABN1YDJ1</accession>
<sequence>MEGWTDFGVAVTGAGAALIGLLFVSMSINIRLIVDTAELPARSGFAVLLLVLPTLSAMLLTVPQGPAAYGVQLLVLSAVLGPGVLYLARPGARPPQQAVAVRLVSTVLPAAVTVGGIAAAGALLVAGRPAGAYGIVVATVGAIGGALVSTWVLLVEILR</sequence>